<dbReference type="SUPFAM" id="SSF81301">
    <property type="entry name" value="Nucleotidyltransferase"/>
    <property type="match status" value="1"/>
</dbReference>
<dbReference type="GO" id="GO:0046872">
    <property type="term" value="F:metal ion binding"/>
    <property type="evidence" value="ECO:0007669"/>
    <property type="project" value="UniProtKB-KW"/>
</dbReference>
<evidence type="ECO:0000256" key="4">
    <source>
        <dbReference type="ARBA" id="ARBA00022695"/>
    </source>
</evidence>
<keyword evidence="6" id="KW-0547">Nucleotide-binding</keyword>
<dbReference type="eggNOG" id="COG1669">
    <property type="taxonomic scope" value="Bacteria"/>
</dbReference>
<evidence type="ECO:0000256" key="7">
    <source>
        <dbReference type="ARBA" id="ARBA00022840"/>
    </source>
</evidence>
<keyword evidence="8" id="KW-0460">Magnesium</keyword>
<dbReference type="InterPro" id="IPR002934">
    <property type="entry name" value="Polymerase_NTP_transf_dom"/>
</dbReference>
<dbReference type="GO" id="GO:0005524">
    <property type="term" value="F:ATP binding"/>
    <property type="evidence" value="ECO:0007669"/>
    <property type="project" value="UniProtKB-KW"/>
</dbReference>
<sequence length="116" mass="12350">MTQQDRPAGSKGERVRLGPALSVPAGALADICQRYHVRELAVFGSALRDDFGAESDLDVLVEFAPGAPIGLIELSRLQRELSALVGRQVDVVPKAGLKEAIRQEVLAQAEVVYAAA</sequence>
<gene>
    <name evidence="11" type="ordered locus">Sthe_3419</name>
</gene>
<dbReference type="EMBL" id="CP001824">
    <property type="protein sequence ID" value="ACZ40818.1"/>
    <property type="molecule type" value="Genomic_DNA"/>
</dbReference>
<dbReference type="PANTHER" id="PTHR33571">
    <property type="entry name" value="SSL8005 PROTEIN"/>
    <property type="match status" value="1"/>
</dbReference>
<dbReference type="Proteomes" id="UP000002027">
    <property type="component" value="Chromosome 2"/>
</dbReference>
<comment type="similarity">
    <text evidence="9">Belongs to the MntA antitoxin family.</text>
</comment>
<evidence type="ECO:0000256" key="5">
    <source>
        <dbReference type="ARBA" id="ARBA00022723"/>
    </source>
</evidence>
<proteinExistence type="inferred from homology"/>
<evidence type="ECO:0000256" key="9">
    <source>
        <dbReference type="ARBA" id="ARBA00038276"/>
    </source>
</evidence>
<keyword evidence="2" id="KW-1277">Toxin-antitoxin system</keyword>
<evidence type="ECO:0000256" key="2">
    <source>
        <dbReference type="ARBA" id="ARBA00022649"/>
    </source>
</evidence>
<protein>
    <submittedName>
        <fullName evidence="11">DNA polymerase beta domain protein region</fullName>
    </submittedName>
</protein>
<name>D1CAH5_SPHTD</name>
<dbReference type="InterPro" id="IPR043519">
    <property type="entry name" value="NT_sf"/>
</dbReference>
<dbReference type="Pfam" id="PF01909">
    <property type="entry name" value="NTP_transf_2"/>
    <property type="match status" value="1"/>
</dbReference>
<keyword evidence="7" id="KW-0067">ATP-binding</keyword>
<evidence type="ECO:0000256" key="8">
    <source>
        <dbReference type="ARBA" id="ARBA00022842"/>
    </source>
</evidence>
<comment type="cofactor">
    <cofactor evidence="1">
        <name>Mg(2+)</name>
        <dbReference type="ChEBI" id="CHEBI:18420"/>
    </cofactor>
</comment>
<dbReference type="PANTHER" id="PTHR33571:SF12">
    <property type="entry name" value="BSL3053 PROTEIN"/>
    <property type="match status" value="1"/>
</dbReference>
<evidence type="ECO:0000313" key="11">
    <source>
        <dbReference type="EMBL" id="ACZ40818.1"/>
    </source>
</evidence>
<dbReference type="KEGG" id="sti:Sthe_3419"/>
<feature type="domain" description="Polymerase nucleotidyl transferase" evidence="10">
    <location>
        <begin position="30"/>
        <end position="102"/>
    </location>
</feature>
<evidence type="ECO:0000256" key="1">
    <source>
        <dbReference type="ARBA" id="ARBA00001946"/>
    </source>
</evidence>
<evidence type="ECO:0000313" key="12">
    <source>
        <dbReference type="Proteomes" id="UP000002027"/>
    </source>
</evidence>
<dbReference type="HOGENOM" id="CLU_130257_4_1_0"/>
<keyword evidence="3" id="KW-0808">Transferase</keyword>
<organism evidence="11 12">
    <name type="scientific">Sphaerobacter thermophilus (strain ATCC 49802 / DSM 20745 / KCCM 41009 / NCIMB 13125 / S 6022)</name>
    <dbReference type="NCBI Taxonomy" id="479434"/>
    <lineage>
        <taxon>Bacteria</taxon>
        <taxon>Pseudomonadati</taxon>
        <taxon>Thermomicrobiota</taxon>
        <taxon>Thermomicrobia</taxon>
        <taxon>Sphaerobacterales</taxon>
        <taxon>Sphaerobacterineae</taxon>
        <taxon>Sphaerobacteraceae</taxon>
        <taxon>Sphaerobacter</taxon>
    </lineage>
</organism>
<dbReference type="Gene3D" id="3.30.460.10">
    <property type="entry name" value="Beta Polymerase, domain 2"/>
    <property type="match status" value="1"/>
</dbReference>
<dbReference type="InterPro" id="IPR052038">
    <property type="entry name" value="Type-VII_TA_antitoxin"/>
</dbReference>
<reference evidence="12" key="1">
    <citation type="submission" date="2009-11" db="EMBL/GenBank/DDBJ databases">
        <title>The complete chromosome 2 of Sphaerobacter thermophilus DSM 20745.</title>
        <authorList>
            <person name="Lucas S."/>
            <person name="Copeland A."/>
            <person name="Lapidus A."/>
            <person name="Glavina del Rio T."/>
            <person name="Dalin E."/>
            <person name="Tice H."/>
            <person name="Bruce D."/>
            <person name="Goodwin L."/>
            <person name="Pitluck S."/>
            <person name="Kyrpides N."/>
            <person name="Mavromatis K."/>
            <person name="Ivanova N."/>
            <person name="Mikhailova N."/>
            <person name="LaButti K.M."/>
            <person name="Clum A."/>
            <person name="Sun H.I."/>
            <person name="Brettin T."/>
            <person name="Detter J.C."/>
            <person name="Han C."/>
            <person name="Larimer F."/>
            <person name="Land M."/>
            <person name="Hauser L."/>
            <person name="Markowitz V."/>
            <person name="Cheng J.F."/>
            <person name="Hugenholtz P."/>
            <person name="Woyke T."/>
            <person name="Wu D."/>
            <person name="Steenblock K."/>
            <person name="Schneider S."/>
            <person name="Pukall R."/>
            <person name="Goeker M."/>
            <person name="Klenk H.P."/>
            <person name="Eisen J.A."/>
        </authorList>
    </citation>
    <scope>NUCLEOTIDE SEQUENCE [LARGE SCALE GENOMIC DNA]</scope>
    <source>
        <strain evidence="12">ATCC 49802 / DSM 20745 / S 6022</strain>
    </source>
</reference>
<accession>D1CAH5</accession>
<dbReference type="CDD" id="cd05403">
    <property type="entry name" value="NT_KNTase_like"/>
    <property type="match status" value="1"/>
</dbReference>
<keyword evidence="5" id="KW-0479">Metal-binding</keyword>
<keyword evidence="4" id="KW-0548">Nucleotidyltransferase</keyword>
<evidence type="ECO:0000256" key="3">
    <source>
        <dbReference type="ARBA" id="ARBA00022679"/>
    </source>
</evidence>
<dbReference type="GO" id="GO:0016779">
    <property type="term" value="F:nucleotidyltransferase activity"/>
    <property type="evidence" value="ECO:0007669"/>
    <property type="project" value="UniProtKB-KW"/>
</dbReference>
<evidence type="ECO:0000256" key="6">
    <source>
        <dbReference type="ARBA" id="ARBA00022741"/>
    </source>
</evidence>
<dbReference type="AlphaFoldDB" id="D1CAH5"/>
<evidence type="ECO:0000259" key="10">
    <source>
        <dbReference type="Pfam" id="PF01909"/>
    </source>
</evidence>
<keyword evidence="12" id="KW-1185">Reference proteome</keyword>
<dbReference type="InParanoid" id="D1CAH5"/>
<reference evidence="11 12" key="2">
    <citation type="journal article" date="2010" name="Stand. Genomic Sci.">
        <title>Complete genome sequence of Desulfohalobium retbaense type strain (HR(100)).</title>
        <authorList>
            <person name="Spring S."/>
            <person name="Nolan M."/>
            <person name="Lapidus A."/>
            <person name="Glavina Del Rio T."/>
            <person name="Copeland A."/>
            <person name="Tice H."/>
            <person name="Cheng J.F."/>
            <person name="Lucas S."/>
            <person name="Land M."/>
            <person name="Chen F."/>
            <person name="Bruce D."/>
            <person name="Goodwin L."/>
            <person name="Pitluck S."/>
            <person name="Ivanova N."/>
            <person name="Mavromatis K."/>
            <person name="Mikhailova N."/>
            <person name="Pati A."/>
            <person name="Chen A."/>
            <person name="Palaniappan K."/>
            <person name="Hauser L."/>
            <person name="Chang Y.J."/>
            <person name="Jeffries C.D."/>
            <person name="Munk C."/>
            <person name="Kiss H."/>
            <person name="Chain P."/>
            <person name="Han C."/>
            <person name="Brettin T."/>
            <person name="Detter J.C."/>
            <person name="Schuler E."/>
            <person name="Goker M."/>
            <person name="Rohde M."/>
            <person name="Bristow J."/>
            <person name="Eisen J.A."/>
            <person name="Markowitz V."/>
            <person name="Hugenholtz P."/>
            <person name="Kyrpides N.C."/>
            <person name="Klenk H.P."/>
        </authorList>
    </citation>
    <scope>NUCLEOTIDE SEQUENCE [LARGE SCALE GENOMIC DNA]</scope>
    <source>
        <strain evidence="12">ATCC 49802 / DSM 20745 / S 6022</strain>
    </source>
</reference>